<dbReference type="OrthoDB" id="2148418at2759"/>
<keyword evidence="1" id="KW-1185">Reference proteome</keyword>
<sequence>MKHKQTLEIRAMDTQTVSLAFPGGACLRDERLEERLEKAAVRIQSWWRGNVVRRTLLHAALRAWVIQCWWRSIQAKTMEQRRRLALRLYSCQEWAVVKVQAQVRMWQARRRFLQARQAACIIQTHWRWHASQTRGLIKGCYEVRARRMELDIEILMT</sequence>
<evidence type="ECO:0000313" key="2">
    <source>
        <dbReference type="RefSeq" id="XP_023559936.1"/>
    </source>
</evidence>
<name>A0A6P6DIY4_OCTDE</name>
<proteinExistence type="predicted"/>
<dbReference type="SMART" id="SM00015">
    <property type="entry name" value="IQ"/>
    <property type="match status" value="2"/>
</dbReference>
<dbReference type="InterPro" id="IPR000048">
    <property type="entry name" value="IQ_motif_EF-hand-BS"/>
</dbReference>
<reference evidence="2" key="1">
    <citation type="submission" date="2025-08" db="UniProtKB">
        <authorList>
            <consortium name="RefSeq"/>
        </authorList>
    </citation>
    <scope>IDENTIFICATION</scope>
</reference>
<accession>A0A6P6DIY4</accession>
<dbReference type="InterPro" id="IPR039887">
    <property type="entry name" value="IQCF"/>
</dbReference>
<organism evidence="1 2">
    <name type="scientific">Octodon degus</name>
    <name type="common">Degu</name>
    <name type="synonym">Sciurus degus</name>
    <dbReference type="NCBI Taxonomy" id="10160"/>
    <lineage>
        <taxon>Eukaryota</taxon>
        <taxon>Metazoa</taxon>
        <taxon>Chordata</taxon>
        <taxon>Craniata</taxon>
        <taxon>Vertebrata</taxon>
        <taxon>Euteleostomi</taxon>
        <taxon>Mammalia</taxon>
        <taxon>Eutheria</taxon>
        <taxon>Euarchontoglires</taxon>
        <taxon>Glires</taxon>
        <taxon>Rodentia</taxon>
        <taxon>Hystricomorpha</taxon>
        <taxon>Octodontidae</taxon>
        <taxon>Octodon</taxon>
    </lineage>
</organism>
<dbReference type="RefSeq" id="XP_023559936.1">
    <property type="nucleotide sequence ID" value="XM_023704168.1"/>
</dbReference>
<dbReference type="CTD" id="440956"/>
<dbReference type="PROSITE" id="PS50096">
    <property type="entry name" value="IQ"/>
    <property type="match status" value="2"/>
</dbReference>
<dbReference type="Proteomes" id="UP000515203">
    <property type="component" value="Unplaced"/>
</dbReference>
<dbReference type="GeneID" id="101587749"/>
<dbReference type="AlphaFoldDB" id="A0A6P6DIY4"/>
<dbReference type="FunFam" id="1.20.5.190:FF:000014">
    <property type="entry name" value="IQ motif containing F5"/>
    <property type="match status" value="1"/>
</dbReference>
<dbReference type="PANTHER" id="PTHR21633:SF15">
    <property type="entry name" value="IQ DOMAIN-CONTAINING PROTEIN F6"/>
    <property type="match status" value="1"/>
</dbReference>
<evidence type="ECO:0000313" key="1">
    <source>
        <dbReference type="Proteomes" id="UP000515203"/>
    </source>
</evidence>
<dbReference type="InParanoid" id="A0A6P6DIY4"/>
<gene>
    <name evidence="2" type="primary">Iqcf6</name>
</gene>
<dbReference type="Pfam" id="PF00612">
    <property type="entry name" value="IQ"/>
    <property type="match status" value="2"/>
</dbReference>
<dbReference type="PANTHER" id="PTHR21633">
    <property type="entry name" value="IQ MOTIF CONTAINING F"/>
    <property type="match status" value="1"/>
</dbReference>
<dbReference type="FunFam" id="1.20.5.190:FF:000042">
    <property type="entry name" value="IQ motif containing F6"/>
    <property type="match status" value="1"/>
</dbReference>
<protein>
    <submittedName>
        <fullName evidence="2">IQ domain-containing protein F6</fullName>
    </submittedName>
</protein>
<dbReference type="Gene3D" id="1.20.5.190">
    <property type="match status" value="2"/>
</dbReference>
<dbReference type="GO" id="GO:0005516">
    <property type="term" value="F:calmodulin binding"/>
    <property type="evidence" value="ECO:0007669"/>
    <property type="project" value="TreeGrafter"/>
</dbReference>